<comment type="similarity">
    <text evidence="1">Belongs to the paxM FAD-dependent monooxygenase family.</text>
</comment>
<evidence type="ECO:0000259" key="6">
    <source>
        <dbReference type="Pfam" id="PF01494"/>
    </source>
</evidence>
<protein>
    <recommendedName>
        <fullName evidence="6">FAD-binding domain-containing protein</fullName>
    </recommendedName>
</protein>
<keyword evidence="5" id="KW-0503">Monooxygenase</keyword>
<dbReference type="RefSeq" id="XP_026620600.1">
    <property type="nucleotide sequence ID" value="XM_026772511.1"/>
</dbReference>
<dbReference type="Proteomes" id="UP000253729">
    <property type="component" value="Unassembled WGS sequence"/>
</dbReference>
<dbReference type="PANTHER" id="PTHR13789:SF314">
    <property type="entry name" value="FAD-BINDING DOMAIN-CONTAINING PROTEIN"/>
    <property type="match status" value="1"/>
</dbReference>
<keyword evidence="8" id="KW-1185">Reference proteome</keyword>
<dbReference type="PRINTS" id="PR00420">
    <property type="entry name" value="RNGMNOXGNASE"/>
</dbReference>
<dbReference type="InterPro" id="IPR050493">
    <property type="entry name" value="FAD-dep_Monooxygenase_BioMet"/>
</dbReference>
<dbReference type="GeneID" id="38140867"/>
<organism evidence="7 8">
    <name type="scientific">Aspergillus welwitschiae</name>
    <dbReference type="NCBI Taxonomy" id="1341132"/>
    <lineage>
        <taxon>Eukaryota</taxon>
        <taxon>Fungi</taxon>
        <taxon>Dikarya</taxon>
        <taxon>Ascomycota</taxon>
        <taxon>Pezizomycotina</taxon>
        <taxon>Eurotiomycetes</taxon>
        <taxon>Eurotiomycetidae</taxon>
        <taxon>Eurotiales</taxon>
        <taxon>Aspergillaceae</taxon>
        <taxon>Aspergillus</taxon>
        <taxon>Aspergillus subgen. Circumdati</taxon>
    </lineage>
</organism>
<dbReference type="SUPFAM" id="SSF51905">
    <property type="entry name" value="FAD/NAD(P)-binding domain"/>
    <property type="match status" value="1"/>
</dbReference>
<evidence type="ECO:0000256" key="3">
    <source>
        <dbReference type="ARBA" id="ARBA00022827"/>
    </source>
</evidence>
<dbReference type="Pfam" id="PF01494">
    <property type="entry name" value="FAD_binding_3"/>
    <property type="match status" value="1"/>
</dbReference>
<evidence type="ECO:0000313" key="7">
    <source>
        <dbReference type="EMBL" id="RDH27578.1"/>
    </source>
</evidence>
<reference evidence="7 8" key="1">
    <citation type="submission" date="2018-07" db="EMBL/GenBank/DDBJ databases">
        <title>The genomes of Aspergillus section Nigri reveals drivers in fungal speciation.</title>
        <authorList>
            <consortium name="DOE Joint Genome Institute"/>
            <person name="Vesth T.C."/>
            <person name="Nybo J."/>
            <person name="Theobald S."/>
            <person name="Brandl J."/>
            <person name="Frisvad J.C."/>
            <person name="Nielsen K.F."/>
            <person name="Lyhne E.K."/>
            <person name="Kogle M.E."/>
            <person name="Kuo A."/>
            <person name="Riley R."/>
            <person name="Clum A."/>
            <person name="Nolan M."/>
            <person name="Lipzen A."/>
            <person name="Salamov A."/>
            <person name="Henrissat B."/>
            <person name="Wiebenga A."/>
            <person name="De vries R.P."/>
            <person name="Grigoriev I.V."/>
            <person name="Mortensen U.H."/>
            <person name="Andersen M.R."/>
            <person name="Baker S.E."/>
        </authorList>
    </citation>
    <scope>NUCLEOTIDE SEQUENCE [LARGE SCALE GENOMIC DNA]</scope>
    <source>
        <strain evidence="7 8">CBS 139.54b</strain>
    </source>
</reference>
<evidence type="ECO:0000313" key="8">
    <source>
        <dbReference type="Proteomes" id="UP000253729"/>
    </source>
</evidence>
<proteinExistence type="inferred from homology"/>
<keyword evidence="4" id="KW-0560">Oxidoreductase</keyword>
<keyword evidence="2" id="KW-0285">Flavoprotein</keyword>
<evidence type="ECO:0000256" key="1">
    <source>
        <dbReference type="ARBA" id="ARBA00007992"/>
    </source>
</evidence>
<evidence type="ECO:0000256" key="5">
    <source>
        <dbReference type="ARBA" id="ARBA00023033"/>
    </source>
</evidence>
<name>A0A3F3PL51_9EURO</name>
<dbReference type="AlphaFoldDB" id="A0A3F3PL51"/>
<keyword evidence="3" id="KW-0274">FAD</keyword>
<dbReference type="GO" id="GO:0071949">
    <property type="term" value="F:FAD binding"/>
    <property type="evidence" value="ECO:0007669"/>
    <property type="project" value="InterPro"/>
</dbReference>
<accession>A0A3F3PL51</accession>
<dbReference type="InterPro" id="IPR036188">
    <property type="entry name" value="FAD/NAD-bd_sf"/>
</dbReference>
<dbReference type="Gene3D" id="3.50.50.60">
    <property type="entry name" value="FAD/NAD(P)-binding domain"/>
    <property type="match status" value="1"/>
</dbReference>
<dbReference type="PANTHER" id="PTHR13789">
    <property type="entry name" value="MONOOXYGENASE"/>
    <property type="match status" value="1"/>
</dbReference>
<sequence>MLNIAIVGSGIAGLASALSLRRAGHAVQVFEASQLTAGDTDGAVAQIGPKVNKILEKWGVNLEVARPVLIDKIPVFGHDGTLLRTEEAPKPLGWSYYQRSRLHGALLRSATAPTGAGRPVDILLNTEIKAIDPEAGLVVTQAGQTYHVDIIIGADGWNSIARKAFPHNDTTIPAPAEVTVHLSVYTGEDNRIVQRFCTQPTHYEKWLGPNIELKLYSIEPRTILIDTALPVQSVTELSEKGLKDALLSEFGSINSPLTELLNAAGLADIKSWFHPNLPRVEEWTLGRAMLIGDAAHPFLPFELPGTSQSITGADALAEGLRSDVQVDDVPERVACWVIPRKERVMTIQEMERKDWPSRS</sequence>
<dbReference type="InterPro" id="IPR002938">
    <property type="entry name" value="FAD-bd"/>
</dbReference>
<dbReference type="EMBL" id="KZ852087">
    <property type="protein sequence ID" value="RDH27578.1"/>
    <property type="molecule type" value="Genomic_DNA"/>
</dbReference>
<gene>
    <name evidence="7" type="ORF">BDQ94DRAFT_175494</name>
</gene>
<evidence type="ECO:0000256" key="4">
    <source>
        <dbReference type="ARBA" id="ARBA00023002"/>
    </source>
</evidence>
<feature type="domain" description="FAD-binding" evidence="6">
    <location>
        <begin position="3"/>
        <end position="320"/>
    </location>
</feature>
<dbReference type="GO" id="GO:0004497">
    <property type="term" value="F:monooxygenase activity"/>
    <property type="evidence" value="ECO:0007669"/>
    <property type="project" value="UniProtKB-KW"/>
</dbReference>
<evidence type="ECO:0000256" key="2">
    <source>
        <dbReference type="ARBA" id="ARBA00022630"/>
    </source>
</evidence>
<dbReference type="STRING" id="1341132.A0A3F3PL51"/>